<dbReference type="InterPro" id="IPR017930">
    <property type="entry name" value="Myb_dom"/>
</dbReference>
<dbReference type="GO" id="GO:0071532">
    <property type="term" value="F:ankyrin repeat binding"/>
    <property type="evidence" value="ECO:0007669"/>
    <property type="project" value="TreeGrafter"/>
</dbReference>
<name>A0A3P8XSK1_ESOLU</name>
<protein>
    <recommendedName>
        <fullName evidence="6">HTH myb-type domain-containing protein</fullName>
    </recommendedName>
</protein>
<evidence type="ECO:0000259" key="2">
    <source>
        <dbReference type="PROSITE" id="PS50090"/>
    </source>
</evidence>
<dbReference type="GO" id="GO:0008156">
    <property type="term" value="P:negative regulation of DNA replication"/>
    <property type="evidence" value="ECO:0007669"/>
    <property type="project" value="TreeGrafter"/>
</dbReference>
<feature type="domain" description="Myb-like" evidence="2">
    <location>
        <begin position="262"/>
        <end position="308"/>
    </location>
</feature>
<dbReference type="GO" id="GO:0098505">
    <property type="term" value="F:G-rich strand telomeric DNA binding"/>
    <property type="evidence" value="ECO:0007669"/>
    <property type="project" value="TreeGrafter"/>
</dbReference>
<dbReference type="GO" id="GO:1905839">
    <property type="term" value="P:negative regulation of telomeric D-loop disassembly"/>
    <property type="evidence" value="ECO:0007669"/>
    <property type="project" value="TreeGrafter"/>
</dbReference>
<reference evidence="5" key="1">
    <citation type="journal article" date="2014" name="PLoS ONE">
        <title>The genome and linkage map of the northern pike (Esox lucius): conserved synteny revealed between the salmonid sister group and the Neoteleostei.</title>
        <authorList>
            <person name="Rondeau E.B."/>
            <person name="Minkley D.R."/>
            <person name="Leong J.S."/>
            <person name="Messmer A.M."/>
            <person name="Jantzen J.R."/>
            <person name="von Schalburg K.R."/>
            <person name="Lemon C."/>
            <person name="Bird N.H."/>
            <person name="Koop B.F."/>
        </authorList>
    </citation>
    <scope>NUCLEOTIDE SEQUENCE</scope>
</reference>
<reference evidence="4" key="4">
    <citation type="submission" date="2025-09" db="UniProtKB">
        <authorList>
            <consortium name="Ensembl"/>
        </authorList>
    </citation>
    <scope>IDENTIFICATION</scope>
</reference>
<organism evidence="4 5">
    <name type="scientific">Esox lucius</name>
    <name type="common">Northern pike</name>
    <dbReference type="NCBI Taxonomy" id="8010"/>
    <lineage>
        <taxon>Eukaryota</taxon>
        <taxon>Metazoa</taxon>
        <taxon>Chordata</taxon>
        <taxon>Craniata</taxon>
        <taxon>Vertebrata</taxon>
        <taxon>Euteleostomi</taxon>
        <taxon>Actinopterygii</taxon>
        <taxon>Neopterygii</taxon>
        <taxon>Teleostei</taxon>
        <taxon>Protacanthopterygii</taxon>
        <taxon>Esociformes</taxon>
        <taxon>Esocidae</taxon>
        <taxon>Esox</taxon>
    </lineage>
</organism>
<dbReference type="Gene3D" id="1.25.40.210">
    <property type="entry name" value="Telomere repeat-binding factor, dimerisation domain"/>
    <property type="match status" value="2"/>
</dbReference>
<evidence type="ECO:0008006" key="6">
    <source>
        <dbReference type="Google" id="ProtNLM"/>
    </source>
</evidence>
<gene>
    <name evidence="4" type="primary">TERF1</name>
</gene>
<dbReference type="Pfam" id="PF00249">
    <property type="entry name" value="Myb_DNA-binding"/>
    <property type="match status" value="1"/>
</dbReference>
<dbReference type="InterPro" id="IPR001005">
    <property type="entry name" value="SANT/Myb"/>
</dbReference>
<dbReference type="SUPFAM" id="SSF46689">
    <property type="entry name" value="Homeodomain-like"/>
    <property type="match status" value="1"/>
</dbReference>
<evidence type="ECO:0000313" key="5">
    <source>
        <dbReference type="Proteomes" id="UP000265140"/>
    </source>
</evidence>
<dbReference type="Proteomes" id="UP000265140">
    <property type="component" value="Chromosome 21"/>
</dbReference>
<dbReference type="CDD" id="cd11660">
    <property type="entry name" value="SANT_TRF"/>
    <property type="match status" value="1"/>
</dbReference>
<dbReference type="GeneTree" id="ENSGT00940000155268"/>
<dbReference type="GO" id="GO:0008017">
    <property type="term" value="F:microtubule binding"/>
    <property type="evidence" value="ECO:0007669"/>
    <property type="project" value="TreeGrafter"/>
</dbReference>
<dbReference type="GO" id="GO:0003691">
    <property type="term" value="F:double-stranded telomeric DNA binding"/>
    <property type="evidence" value="ECO:0007669"/>
    <property type="project" value="TreeGrafter"/>
</dbReference>
<reference evidence="4" key="3">
    <citation type="submission" date="2025-08" db="UniProtKB">
        <authorList>
            <consortium name="Ensembl"/>
        </authorList>
    </citation>
    <scope>IDENTIFICATION</scope>
</reference>
<dbReference type="Gene3D" id="1.10.10.60">
    <property type="entry name" value="Homeodomain-like"/>
    <property type="match status" value="1"/>
</dbReference>
<dbReference type="GO" id="GO:0008301">
    <property type="term" value="F:DNA binding, bending"/>
    <property type="evidence" value="ECO:0007669"/>
    <property type="project" value="TreeGrafter"/>
</dbReference>
<dbReference type="PANTHER" id="PTHR46734:SF1">
    <property type="entry name" value="TELOMERIC REPEAT-BINDING FACTOR 1"/>
    <property type="match status" value="1"/>
</dbReference>
<dbReference type="InterPro" id="IPR017357">
    <property type="entry name" value="TERF1/2"/>
</dbReference>
<dbReference type="PANTHER" id="PTHR46734">
    <property type="entry name" value="TELOMERIC REPEAT-BINDING FACTOR 1 TERF1"/>
    <property type="match status" value="1"/>
</dbReference>
<dbReference type="PROSITE" id="PS51294">
    <property type="entry name" value="HTH_MYB"/>
    <property type="match status" value="1"/>
</dbReference>
<dbReference type="InterPro" id="IPR036507">
    <property type="entry name" value="Telomere_rpt-bd_fac_dimer_sf"/>
</dbReference>
<keyword evidence="5" id="KW-1185">Reference proteome</keyword>
<reference evidence="4" key="2">
    <citation type="submission" date="2020-02" db="EMBL/GenBank/DDBJ databases">
        <title>Esox lucius (northern pike) genome, fEsoLuc1, primary haplotype.</title>
        <authorList>
            <person name="Myers G."/>
            <person name="Karagic N."/>
            <person name="Meyer A."/>
            <person name="Pippel M."/>
            <person name="Reichard M."/>
            <person name="Winkler S."/>
            <person name="Tracey A."/>
            <person name="Sims Y."/>
            <person name="Howe K."/>
            <person name="Rhie A."/>
            <person name="Formenti G."/>
            <person name="Durbin R."/>
            <person name="Fedrigo O."/>
            <person name="Jarvis E.D."/>
        </authorList>
    </citation>
    <scope>NUCLEOTIDE SEQUENCE [LARGE SCALE GENOMIC DNA]</scope>
</reference>
<keyword evidence="1" id="KW-0539">Nucleus</keyword>
<feature type="domain" description="HTH myb-type" evidence="3">
    <location>
        <begin position="262"/>
        <end position="312"/>
    </location>
</feature>
<sequence length="316" mass="36425">MELDSNNKIVNVTSTTDSCVPFSDVAVIAKRWMIDFTFLSLCKFFKEQNFKEFNQFCDVIYLYFVQDITFDRDERLTPLMSAVGVWASLNETVADDTLFRHVSNLLYVQVIPTYIQFNFSQSNSVYNFTMINWYFPPGALQNLTIKLSMIVSKRDTYHPFLRNFSWPRLLEKIHTFLDTFLDKHPSDFLFQVRNRRIRSQTSPASPQNTAKSEDSLDSSKRLAVIPLCVRGPSVWLLFPCVSGAPLSGCYSLVCQGPLCLAKWSWDLDRALKAGVKQHGEGRWSRILLGHDFQGRTGVQLKDRWRTLKRTGQVDAD</sequence>
<dbReference type="Ensembl" id="ENSELUT00000008466.3">
    <property type="protein sequence ID" value="ENSELUP00000006719.3"/>
    <property type="gene ID" value="ENSELUG00000007586.3"/>
</dbReference>
<dbReference type="AlphaFoldDB" id="A0A3P8XSK1"/>
<evidence type="ECO:0000313" key="4">
    <source>
        <dbReference type="Ensembl" id="ENSELUP00000006719.3"/>
    </source>
</evidence>
<dbReference type="InterPro" id="IPR052450">
    <property type="entry name" value="TRBD-Containing_Protein"/>
</dbReference>
<accession>A0A3P8XSK1</accession>
<dbReference type="InterPro" id="IPR009057">
    <property type="entry name" value="Homeodomain-like_sf"/>
</dbReference>
<dbReference type="GO" id="GO:0007004">
    <property type="term" value="P:telomere maintenance via telomerase"/>
    <property type="evidence" value="ECO:0007669"/>
    <property type="project" value="TreeGrafter"/>
</dbReference>
<dbReference type="SMART" id="SM00717">
    <property type="entry name" value="SANT"/>
    <property type="match status" value="1"/>
</dbReference>
<evidence type="ECO:0000259" key="3">
    <source>
        <dbReference type="PROSITE" id="PS51294"/>
    </source>
</evidence>
<dbReference type="GO" id="GO:0003720">
    <property type="term" value="F:telomerase activity"/>
    <property type="evidence" value="ECO:0007669"/>
    <property type="project" value="TreeGrafter"/>
</dbReference>
<evidence type="ECO:0000256" key="1">
    <source>
        <dbReference type="ARBA" id="ARBA00023242"/>
    </source>
</evidence>
<dbReference type="PIRSF" id="PIRSF038016">
    <property type="entry name" value="Telomere_bd-1_Pin2"/>
    <property type="match status" value="1"/>
</dbReference>
<proteinExistence type="predicted"/>
<dbReference type="SUPFAM" id="SSF63600">
    <property type="entry name" value="Telomeric repeat binding factor (TRF) dimerisation domain"/>
    <property type="match status" value="1"/>
</dbReference>
<dbReference type="Bgee" id="ENSELUG00000007586">
    <property type="expression patterns" value="Expressed in testis and 13 other cell types or tissues"/>
</dbReference>
<dbReference type="PROSITE" id="PS50090">
    <property type="entry name" value="MYB_LIKE"/>
    <property type="match status" value="1"/>
</dbReference>
<dbReference type="GO" id="GO:0000783">
    <property type="term" value="C:nuclear telomere cap complex"/>
    <property type="evidence" value="ECO:0007669"/>
    <property type="project" value="TreeGrafter"/>
</dbReference>